<name>Q5KBV6_CRYD1</name>
<evidence type="ECO:0000256" key="14">
    <source>
        <dbReference type="SAM" id="MobiDB-lite"/>
    </source>
</evidence>
<keyword evidence="6 15" id="KW-0812">Transmembrane</keyword>
<dbReference type="EC" id="1.16.1.9" evidence="3"/>
<evidence type="ECO:0000256" key="13">
    <source>
        <dbReference type="ARBA" id="ARBA00048483"/>
    </source>
</evidence>
<proteinExistence type="inferred from homology"/>
<dbReference type="SUPFAM" id="SSF63380">
    <property type="entry name" value="Riboflavin synthase domain-like"/>
    <property type="match status" value="1"/>
</dbReference>
<keyword evidence="4" id="KW-0813">Transport</keyword>
<dbReference type="GO" id="GO:0006826">
    <property type="term" value="P:iron ion transport"/>
    <property type="evidence" value="ECO:0007669"/>
    <property type="project" value="UniProtKB-ARBA"/>
</dbReference>
<feature type="transmembrane region" description="Helical" evidence="15">
    <location>
        <begin position="130"/>
        <end position="152"/>
    </location>
</feature>
<dbReference type="InterPro" id="IPR013112">
    <property type="entry name" value="FAD-bd_8"/>
</dbReference>
<comment type="catalytic activity">
    <reaction evidence="13">
        <text>2 a Fe(II)-siderophore + NADP(+) + H(+) = 2 a Fe(III)-siderophore + NADPH</text>
        <dbReference type="Rhea" id="RHEA:28795"/>
        <dbReference type="Rhea" id="RHEA-COMP:11342"/>
        <dbReference type="Rhea" id="RHEA-COMP:11344"/>
        <dbReference type="ChEBI" id="CHEBI:15378"/>
        <dbReference type="ChEBI" id="CHEBI:29033"/>
        <dbReference type="ChEBI" id="CHEBI:29034"/>
        <dbReference type="ChEBI" id="CHEBI:57783"/>
        <dbReference type="ChEBI" id="CHEBI:58349"/>
        <dbReference type="EC" id="1.16.1.9"/>
    </reaction>
</comment>
<evidence type="ECO:0000256" key="11">
    <source>
        <dbReference type="ARBA" id="ARBA00023136"/>
    </source>
</evidence>
<dbReference type="InterPro" id="IPR017938">
    <property type="entry name" value="Riboflavin_synthase-like_b-brl"/>
</dbReference>
<dbReference type="GO" id="GO:0052851">
    <property type="term" value="F:ferric-chelate reductase (NADPH) activity"/>
    <property type="evidence" value="ECO:0007669"/>
    <property type="project" value="UniProtKB-EC"/>
</dbReference>
<keyword evidence="12" id="KW-0325">Glycoprotein</keyword>
<dbReference type="KEGG" id="cne:CNI01220"/>
<evidence type="ECO:0000256" key="9">
    <source>
        <dbReference type="ARBA" id="ARBA00023002"/>
    </source>
</evidence>
<dbReference type="OrthoDB" id="10006946at2759"/>
<dbReference type="AlphaFoldDB" id="Q5KBV6"/>
<dbReference type="Proteomes" id="UP000002149">
    <property type="component" value="Chromosome 9"/>
</dbReference>
<evidence type="ECO:0000256" key="7">
    <source>
        <dbReference type="ARBA" id="ARBA00022982"/>
    </source>
</evidence>
<sequence>MTVTGSTSAEVAASSYVPPYKATTSYAQSPEVTGSVTSALPADPTVSSGISGADYAASYLDAHMMSWPSYRYAYLFWIILAGLAAIYALSHHLRLSAGSLGAGYSKWGMRRKALGTKDGRRGTVLPSNNTMLSIAFLIILSVVLCLVGYDYINPSSTILNFASYRKRAFVPYGISKAFWTSGNRFGYMAFAMTPLVVLFALKAPPFAFLSLRPFTHLYSDKLALFHRAAAWLVWAFTTVHTILWTIQLFKDKRNGRAVWFTIWNSYHFIFGCIAYGLMTAVMVLSLKPVRKHGFEFFYIAHVVLVFLTIVCSIIHHPVLWFWMAGALILWGCERSVRLIRMTRINGIFGKNKYSALVAGRSYDQYSHRKQDFKQGDPYSTPQRDFGNPYTDKTPPKPLAMGHLPSGDLSDFGGTRGQNGYDEGSFQPLGSYDARHSDSDPAAVSPPYHERVQSVAHSIPPGLPAYMPTTIPIGHAQAQLLPSRTIRLTIRVARPFRWSPGQSVLLYLPELSWFQSHPFTILNNDPNEIMLLVKARKGLTRRLFNYVRQRSLAAVGINSVKDKRISLASMRTSNGENNLYVPPIFLKAWVDGPMGSSERVRWKDHSTVVVVCGGSGVSFGAAVCEHVCMSIKNQVGKTRRIRFCWVVREYAEIAWVAGQLRRCQDMVSADQLHIDIFVTKAQRVKDDLAPPKPVFARGAHSRANSFDSAASEMSADSSTDRDEAVDSTLMESYADVIDLTNYEDEEDVDDPVENRLSTKLEQQGKLRRARSRKFAKRKSAAKLSQTPSYPPSRFQSTYSYDNPEESFAHSNQGYGHSPASSLYDSFHESRGHAGHSSIAMSPSASQSMLIHSTSHSVPQSMLSPSTSISMLPTSPPFNAYHGNHQSVRSISDSTYTANDPFTGGSSQGHGSPSVGHSSLTDDTQVAVPNDPFRDIQTALSRTSRTQSMVLLENSGADPKEDAGLWIDEADYAAMCVMSEMARAGKPKLSAVLEEEIEIAQGSLIVATCGPVTLNTVVRNLVSKTISPSRIRRGDRRGHIVVYSEDYEG</sequence>
<dbReference type="PANTHER" id="PTHR32361:SF9">
    <property type="entry name" value="FERRIC REDUCTASE TRANSMEMBRANE COMPONENT 3-RELATED"/>
    <property type="match status" value="1"/>
</dbReference>
<keyword evidence="10" id="KW-0406">Ion transport</keyword>
<dbReference type="InParanoid" id="Q5KBV6"/>
<dbReference type="GO" id="GO:0000293">
    <property type="term" value="F:ferric-chelate reductase activity"/>
    <property type="evidence" value="ECO:0000318"/>
    <property type="project" value="GO_Central"/>
</dbReference>
<dbReference type="InterPro" id="IPR051410">
    <property type="entry name" value="Ferric/Cupric_Reductase"/>
</dbReference>
<dbReference type="PANTHER" id="PTHR32361">
    <property type="entry name" value="FERRIC/CUPRIC REDUCTASE TRANSMEMBRANE COMPONENT"/>
    <property type="match status" value="1"/>
</dbReference>
<evidence type="ECO:0000256" key="12">
    <source>
        <dbReference type="ARBA" id="ARBA00023180"/>
    </source>
</evidence>
<feature type="compositionally biased region" description="Low complexity" evidence="14">
    <location>
        <begin position="835"/>
        <end position="847"/>
    </location>
</feature>
<feature type="region of interest" description="Disordered" evidence="14">
    <location>
        <begin position="739"/>
        <end position="868"/>
    </location>
</feature>
<feature type="region of interest" description="Disordered" evidence="14">
    <location>
        <begin position="370"/>
        <end position="427"/>
    </location>
</feature>
<dbReference type="eggNOG" id="ENOG502RDZM">
    <property type="taxonomic scope" value="Eukaryota"/>
</dbReference>
<feature type="transmembrane region" description="Helical" evidence="15">
    <location>
        <begin position="224"/>
        <end position="246"/>
    </location>
</feature>
<organism evidence="17 18">
    <name type="scientific">Cryptococcus deneoformans (strain JEC21 / ATCC MYA-565)</name>
    <name type="common">Cryptococcus neoformans var. neoformans serotype D</name>
    <dbReference type="NCBI Taxonomy" id="214684"/>
    <lineage>
        <taxon>Eukaryota</taxon>
        <taxon>Fungi</taxon>
        <taxon>Dikarya</taxon>
        <taxon>Basidiomycota</taxon>
        <taxon>Agaricomycotina</taxon>
        <taxon>Tremellomycetes</taxon>
        <taxon>Tremellales</taxon>
        <taxon>Cryptococcaceae</taxon>
        <taxon>Cryptococcus</taxon>
        <taxon>Cryptococcus neoformans species complex</taxon>
    </lineage>
</organism>
<feature type="compositionally biased region" description="Basic and acidic residues" evidence="14">
    <location>
        <begin position="751"/>
        <end position="763"/>
    </location>
</feature>
<evidence type="ECO:0000256" key="1">
    <source>
        <dbReference type="ARBA" id="ARBA00004651"/>
    </source>
</evidence>
<dbReference type="Pfam" id="PF01794">
    <property type="entry name" value="Ferric_reduct"/>
    <property type="match status" value="1"/>
</dbReference>
<dbReference type="GeneID" id="3259694"/>
<evidence type="ECO:0000313" key="17">
    <source>
        <dbReference type="EMBL" id="AAW45651.2"/>
    </source>
</evidence>
<dbReference type="RefSeq" id="XP_024513559.1">
    <property type="nucleotide sequence ID" value="XM_024657793.1"/>
</dbReference>
<keyword evidence="18" id="KW-1185">Reference proteome</keyword>
<dbReference type="SFLD" id="SFLDS00052">
    <property type="entry name" value="Ferric_Reductase_Domain"/>
    <property type="match status" value="1"/>
</dbReference>
<evidence type="ECO:0000256" key="15">
    <source>
        <dbReference type="SAM" id="Phobius"/>
    </source>
</evidence>
<dbReference type="CDD" id="cd06186">
    <property type="entry name" value="NOX_Duox_like_FAD_NADP"/>
    <property type="match status" value="1"/>
</dbReference>
<dbReference type="InterPro" id="IPR017927">
    <property type="entry name" value="FAD-bd_FR_type"/>
</dbReference>
<dbReference type="InterPro" id="IPR039261">
    <property type="entry name" value="FNR_nucleotide-bd"/>
</dbReference>
<evidence type="ECO:0000256" key="4">
    <source>
        <dbReference type="ARBA" id="ARBA00022448"/>
    </source>
</evidence>
<evidence type="ECO:0000256" key="2">
    <source>
        <dbReference type="ARBA" id="ARBA00006278"/>
    </source>
</evidence>
<reference evidence="17 18" key="1">
    <citation type="journal article" date="2005" name="Science">
        <title>The genome of the basidiomycetous yeast and human pathogen Cryptococcus neoformans.</title>
        <authorList>
            <person name="Loftus B.J."/>
            <person name="Fung E."/>
            <person name="Roncaglia P."/>
            <person name="Rowley D."/>
            <person name="Amedeo P."/>
            <person name="Bruno D."/>
            <person name="Vamathevan J."/>
            <person name="Miranda M."/>
            <person name="Anderson I.J."/>
            <person name="Fraser J.A."/>
            <person name="Allen J.E."/>
            <person name="Bosdet I.E."/>
            <person name="Brent M.R."/>
            <person name="Chiu R."/>
            <person name="Doering T.L."/>
            <person name="Donlin M.J."/>
            <person name="D'Souza C.A."/>
            <person name="Fox D.S."/>
            <person name="Grinberg V."/>
            <person name="Fu J."/>
            <person name="Fukushima M."/>
            <person name="Haas B.J."/>
            <person name="Huang J.C."/>
            <person name="Janbon G."/>
            <person name="Jones S.J."/>
            <person name="Koo H.L."/>
            <person name="Krzywinski M.I."/>
            <person name="Kwon-Chung J.K."/>
            <person name="Lengeler K.B."/>
            <person name="Maiti R."/>
            <person name="Marra M.A."/>
            <person name="Marra R.E."/>
            <person name="Mathewson C.A."/>
            <person name="Mitchell T.G."/>
            <person name="Pertea M."/>
            <person name="Riggs F.R."/>
            <person name="Salzberg S.L."/>
            <person name="Schein J.E."/>
            <person name="Shvartsbeyn A."/>
            <person name="Shin H."/>
            <person name="Shumway M."/>
            <person name="Specht C.A."/>
            <person name="Suh B.B."/>
            <person name="Tenney A."/>
            <person name="Utterback T.R."/>
            <person name="Wickes B.L."/>
            <person name="Wortman J.R."/>
            <person name="Wye N.H."/>
            <person name="Kronstad J.W."/>
            <person name="Lodge J.K."/>
            <person name="Heitman J."/>
            <person name="Davis R.W."/>
            <person name="Fraser C.M."/>
            <person name="Hyman R.W."/>
        </authorList>
    </citation>
    <scope>NUCLEOTIDE SEQUENCE [LARGE SCALE GENOMIC DNA]</scope>
    <source>
        <strain evidence="18">JEC21 / ATCC MYA-565</strain>
    </source>
</reference>
<feature type="transmembrane region" description="Helical" evidence="15">
    <location>
        <begin position="72"/>
        <end position="90"/>
    </location>
</feature>
<gene>
    <name evidence="17" type="ordered locus">CNI01220</name>
</gene>
<evidence type="ECO:0000313" key="18">
    <source>
        <dbReference type="Proteomes" id="UP000002149"/>
    </source>
</evidence>
<protein>
    <recommendedName>
        <fullName evidence="3">ferric-chelate reductase (NADPH)</fullName>
        <ecNumber evidence="3">1.16.1.9</ecNumber>
    </recommendedName>
</protein>
<evidence type="ECO:0000256" key="3">
    <source>
        <dbReference type="ARBA" id="ARBA00012668"/>
    </source>
</evidence>
<feature type="compositionally biased region" description="Basic residues" evidence="14">
    <location>
        <begin position="764"/>
        <end position="779"/>
    </location>
</feature>
<feature type="transmembrane region" description="Helical" evidence="15">
    <location>
        <begin position="266"/>
        <end position="286"/>
    </location>
</feature>
<keyword evidence="9" id="KW-0560">Oxidoreductase</keyword>
<feature type="compositionally biased region" description="Polar residues" evidence="14">
    <location>
        <begin position="807"/>
        <end position="822"/>
    </location>
</feature>
<dbReference type="InterPro" id="IPR013130">
    <property type="entry name" value="Fe3_Rdtase_TM_dom"/>
</dbReference>
<feature type="transmembrane region" description="Helical" evidence="15">
    <location>
        <begin position="298"/>
        <end position="331"/>
    </location>
</feature>
<feature type="compositionally biased region" description="Polar residues" evidence="14">
    <location>
        <begin position="848"/>
        <end position="868"/>
    </location>
</feature>
<feature type="compositionally biased region" description="Polar residues" evidence="14">
    <location>
        <begin position="907"/>
        <end position="922"/>
    </location>
</feature>
<dbReference type="VEuPathDB" id="FungiDB:CNI01220"/>
<dbReference type="EMBL" id="AE017349">
    <property type="protein sequence ID" value="AAW45651.2"/>
    <property type="molecule type" value="Genomic_DNA"/>
</dbReference>
<feature type="compositionally biased region" description="Acidic residues" evidence="14">
    <location>
        <begin position="740"/>
        <end position="750"/>
    </location>
</feature>
<dbReference type="Gene3D" id="3.40.50.80">
    <property type="entry name" value="Nucleotide-binding domain of ferredoxin-NADP reductase (FNR) module"/>
    <property type="match status" value="1"/>
</dbReference>
<keyword evidence="11 15" id="KW-0472">Membrane</keyword>
<accession>Q5KBV6</accession>
<keyword evidence="5" id="KW-1003">Cell membrane</keyword>
<evidence type="ECO:0000256" key="6">
    <source>
        <dbReference type="ARBA" id="ARBA00022692"/>
    </source>
</evidence>
<dbReference type="HOGENOM" id="CLU_009442_0_0_1"/>
<keyword evidence="7" id="KW-0249">Electron transport</keyword>
<evidence type="ECO:0000259" key="16">
    <source>
        <dbReference type="PROSITE" id="PS51384"/>
    </source>
</evidence>
<dbReference type="GO" id="GO:0005886">
    <property type="term" value="C:plasma membrane"/>
    <property type="evidence" value="ECO:0000318"/>
    <property type="project" value="GO_Central"/>
</dbReference>
<dbReference type="InterPro" id="IPR013121">
    <property type="entry name" value="Fe_red_NAD-bd_6"/>
</dbReference>
<comment type="subcellular location">
    <subcellularLocation>
        <location evidence="1">Cell membrane</location>
        <topology evidence="1">Multi-pass membrane protein</topology>
    </subcellularLocation>
</comment>
<keyword evidence="8 15" id="KW-1133">Transmembrane helix</keyword>
<dbReference type="Pfam" id="PF08022">
    <property type="entry name" value="FAD_binding_8"/>
    <property type="match status" value="1"/>
</dbReference>
<dbReference type="PROSITE" id="PS51384">
    <property type="entry name" value="FAD_FR"/>
    <property type="match status" value="1"/>
</dbReference>
<feature type="region of interest" description="Disordered" evidence="14">
    <location>
        <begin position="892"/>
        <end position="927"/>
    </location>
</feature>
<feature type="transmembrane region" description="Helical" evidence="15">
    <location>
        <begin position="185"/>
        <end position="203"/>
    </location>
</feature>
<dbReference type="PaxDb" id="214684-Q5KBV6"/>
<evidence type="ECO:0000256" key="10">
    <source>
        <dbReference type="ARBA" id="ARBA00023065"/>
    </source>
</evidence>
<comment type="similarity">
    <text evidence="2">Belongs to the ferric reductase (FRE) family.</text>
</comment>
<feature type="domain" description="FAD-binding FR-type" evidence="16">
    <location>
        <begin position="444"/>
        <end position="582"/>
    </location>
</feature>
<dbReference type="Pfam" id="PF08030">
    <property type="entry name" value="NAD_binding_6"/>
    <property type="match status" value="1"/>
</dbReference>
<dbReference type="FunFam" id="3.40.50.80:FF:000124">
    <property type="entry name" value="Ferric-chelate reductase"/>
    <property type="match status" value="1"/>
</dbReference>
<evidence type="ECO:0000256" key="8">
    <source>
        <dbReference type="ARBA" id="ARBA00022989"/>
    </source>
</evidence>
<evidence type="ECO:0000256" key="5">
    <source>
        <dbReference type="ARBA" id="ARBA00022475"/>
    </source>
</evidence>